<sequence>MIDPELTLVRDAVLAMPMARTLGVEFDVVERGRVELRVPIAEALTFSPGRLQAAAVFAAADFAAVGAAGTLLPPGWINATVDGTIKLVAPAEGTHLRVAGRVVDAGRTLTVCAADAYAVGEEGERLCATWLGTARNIDLTARVGR</sequence>
<dbReference type="AlphaFoldDB" id="A0A366D2V0"/>
<name>A0A366D2V0_9NOCA</name>
<dbReference type="OrthoDB" id="4565299at2"/>
<protein>
    <submittedName>
        <fullName evidence="1">Acyl-coenzyme A thioesterase PaaI-like protein</fullName>
    </submittedName>
</protein>
<gene>
    <name evidence="1" type="ORF">DFR74_11832</name>
</gene>
<dbReference type="RefSeq" id="WP_067510850.1">
    <property type="nucleotide sequence ID" value="NZ_CP107943.1"/>
</dbReference>
<keyword evidence="2" id="KW-1185">Reference proteome</keyword>
<dbReference type="InterPro" id="IPR029069">
    <property type="entry name" value="HotDog_dom_sf"/>
</dbReference>
<dbReference type="EMBL" id="QNRE01000018">
    <property type="protein sequence ID" value="RBO83608.1"/>
    <property type="molecule type" value="Genomic_DNA"/>
</dbReference>
<evidence type="ECO:0000313" key="1">
    <source>
        <dbReference type="EMBL" id="RBO83608.1"/>
    </source>
</evidence>
<comment type="caution">
    <text evidence="1">The sequence shown here is derived from an EMBL/GenBank/DDBJ whole genome shotgun (WGS) entry which is preliminary data.</text>
</comment>
<evidence type="ECO:0000313" key="2">
    <source>
        <dbReference type="Proteomes" id="UP000252586"/>
    </source>
</evidence>
<accession>A0A366D2V0</accession>
<proteinExistence type="predicted"/>
<reference evidence="1 2" key="1">
    <citation type="submission" date="2018-06" db="EMBL/GenBank/DDBJ databases">
        <title>Genomic Encyclopedia of Type Strains, Phase IV (KMG-IV): sequencing the most valuable type-strain genomes for metagenomic binning, comparative biology and taxonomic classification.</title>
        <authorList>
            <person name="Goeker M."/>
        </authorList>
    </citation>
    <scope>NUCLEOTIDE SEQUENCE [LARGE SCALE GENOMIC DNA]</scope>
    <source>
        <strain evidence="1 2">DSM 44599</strain>
    </source>
</reference>
<dbReference type="Gene3D" id="3.10.129.10">
    <property type="entry name" value="Hotdog Thioesterase"/>
    <property type="match status" value="1"/>
</dbReference>
<organism evidence="1 2">
    <name type="scientific">Nocardia puris</name>
    <dbReference type="NCBI Taxonomy" id="208602"/>
    <lineage>
        <taxon>Bacteria</taxon>
        <taxon>Bacillati</taxon>
        <taxon>Actinomycetota</taxon>
        <taxon>Actinomycetes</taxon>
        <taxon>Mycobacteriales</taxon>
        <taxon>Nocardiaceae</taxon>
        <taxon>Nocardia</taxon>
    </lineage>
</organism>
<dbReference type="SUPFAM" id="SSF54637">
    <property type="entry name" value="Thioesterase/thiol ester dehydrase-isomerase"/>
    <property type="match status" value="1"/>
</dbReference>
<dbReference type="STRING" id="1210090.GCA_001613185_04139"/>
<dbReference type="Proteomes" id="UP000252586">
    <property type="component" value="Unassembled WGS sequence"/>
</dbReference>